<evidence type="ECO:0000259" key="2">
    <source>
        <dbReference type="SMART" id="SM00829"/>
    </source>
</evidence>
<evidence type="ECO:0000256" key="1">
    <source>
        <dbReference type="ARBA" id="ARBA00022857"/>
    </source>
</evidence>
<dbReference type="Proteomes" id="UP000178857">
    <property type="component" value="Unassembled WGS sequence"/>
</dbReference>
<dbReference type="InterPro" id="IPR013154">
    <property type="entry name" value="ADH-like_N"/>
</dbReference>
<evidence type="ECO:0000313" key="3">
    <source>
        <dbReference type="EMBL" id="OGK52433.1"/>
    </source>
</evidence>
<name>A0A1F7J9X0_9BACT</name>
<comment type="caution">
    <text evidence="3">The sequence shown here is derived from an EMBL/GenBank/DDBJ whole genome shotgun (WGS) entry which is preliminary data.</text>
</comment>
<feature type="domain" description="Enoyl reductase (ER)" evidence="2">
    <location>
        <begin position="10"/>
        <end position="332"/>
    </location>
</feature>
<dbReference type="Pfam" id="PF00107">
    <property type="entry name" value="ADH_zinc_N"/>
    <property type="match status" value="1"/>
</dbReference>
<dbReference type="Pfam" id="PF08240">
    <property type="entry name" value="ADH_N"/>
    <property type="match status" value="1"/>
</dbReference>
<dbReference type="SMART" id="SM00829">
    <property type="entry name" value="PKS_ER"/>
    <property type="match status" value="1"/>
</dbReference>
<proteinExistence type="predicted"/>
<dbReference type="InterPro" id="IPR051603">
    <property type="entry name" value="Zinc-ADH_QOR/CCCR"/>
</dbReference>
<dbReference type="InterPro" id="IPR011032">
    <property type="entry name" value="GroES-like_sf"/>
</dbReference>
<dbReference type="Gene3D" id="3.90.180.10">
    <property type="entry name" value="Medium-chain alcohol dehydrogenases, catalytic domain"/>
    <property type="match status" value="1"/>
</dbReference>
<dbReference type="InterPro" id="IPR036291">
    <property type="entry name" value="NAD(P)-bd_dom_sf"/>
</dbReference>
<dbReference type="AlphaFoldDB" id="A0A1F7J9X0"/>
<dbReference type="PANTHER" id="PTHR44154">
    <property type="entry name" value="QUINONE OXIDOREDUCTASE"/>
    <property type="match status" value="1"/>
</dbReference>
<organism evidence="3 4">
    <name type="scientific">Candidatus Roizmanbacteria bacterium RIFCSPLOWO2_01_FULL_44_13</name>
    <dbReference type="NCBI Taxonomy" id="1802069"/>
    <lineage>
        <taxon>Bacteria</taxon>
        <taxon>Candidatus Roizmaniibacteriota</taxon>
    </lineage>
</organism>
<dbReference type="SUPFAM" id="SSF51735">
    <property type="entry name" value="NAD(P)-binding Rossmann-fold domains"/>
    <property type="match status" value="1"/>
</dbReference>
<dbReference type="InterPro" id="IPR020843">
    <property type="entry name" value="ER"/>
</dbReference>
<dbReference type="STRING" id="1802069.A2970_01245"/>
<evidence type="ECO:0000313" key="4">
    <source>
        <dbReference type="Proteomes" id="UP000178857"/>
    </source>
</evidence>
<protein>
    <recommendedName>
        <fullName evidence="2">Enoyl reductase (ER) domain-containing protein</fullName>
    </recommendedName>
</protein>
<reference evidence="3 4" key="1">
    <citation type="journal article" date="2016" name="Nat. Commun.">
        <title>Thousands of microbial genomes shed light on interconnected biogeochemical processes in an aquifer system.</title>
        <authorList>
            <person name="Anantharaman K."/>
            <person name="Brown C.T."/>
            <person name="Hug L.A."/>
            <person name="Sharon I."/>
            <person name="Castelle C.J."/>
            <person name="Probst A.J."/>
            <person name="Thomas B.C."/>
            <person name="Singh A."/>
            <person name="Wilkins M.J."/>
            <person name="Karaoz U."/>
            <person name="Brodie E.L."/>
            <person name="Williams K.H."/>
            <person name="Hubbard S.S."/>
            <person name="Banfield J.F."/>
        </authorList>
    </citation>
    <scope>NUCLEOTIDE SEQUENCE [LARGE SCALE GENOMIC DNA]</scope>
</reference>
<dbReference type="EMBL" id="MGAT01000024">
    <property type="protein sequence ID" value="OGK52433.1"/>
    <property type="molecule type" value="Genomic_DNA"/>
</dbReference>
<dbReference type="Gene3D" id="3.40.50.720">
    <property type="entry name" value="NAD(P)-binding Rossmann-like Domain"/>
    <property type="match status" value="1"/>
</dbReference>
<gene>
    <name evidence="3" type="ORF">A2970_01245</name>
</gene>
<keyword evidence="1" id="KW-0521">NADP</keyword>
<dbReference type="InterPro" id="IPR013149">
    <property type="entry name" value="ADH-like_C"/>
</dbReference>
<dbReference type="SUPFAM" id="SSF50129">
    <property type="entry name" value="GroES-like"/>
    <property type="match status" value="1"/>
</dbReference>
<dbReference type="GO" id="GO:0016491">
    <property type="term" value="F:oxidoreductase activity"/>
    <property type="evidence" value="ECO:0007669"/>
    <property type="project" value="InterPro"/>
</dbReference>
<dbReference type="PANTHER" id="PTHR44154:SF1">
    <property type="entry name" value="QUINONE OXIDOREDUCTASE"/>
    <property type="match status" value="1"/>
</dbReference>
<accession>A0A1F7J9X0</accession>
<sequence length="334" mass="36743">MKAFFIKKPRLLTYGEVAKPEVKKGEVLLRVRACALNHLDLHLLKGRFKVPLPHILGSDVSGVIERIDGRTNLKVGQAVVVNPAIPCGQCPRCKKNLSCEIVNIFGYKTNGGYAEYITVPIAQVYPKPNNLSFVEAAAFPLTFLTAYHMLVGRANLQKNETVFIWGASGGLGSVAIQVAKDIGAKIITAISEDDDAKKIKKLGAIKIINYKKENVEQSVKKLTNGEKVDVVFESVGAKTWKISLAILRPHGRIVIAGVTSGAIASQDLSDIYYYQQTILGSRMGTKQEFEQVLRLVAEEKLKPVIDKIFPLKKADKALKRLAESKQFGKIVLEC</sequence>